<gene>
    <name evidence="2" type="ORF">TKK_006320</name>
</gene>
<keyword evidence="1" id="KW-0812">Transmembrane</keyword>
<evidence type="ECO:0000256" key="1">
    <source>
        <dbReference type="SAM" id="Phobius"/>
    </source>
</evidence>
<accession>A0ABD2X507</accession>
<name>A0ABD2X507_9HYME</name>
<evidence type="ECO:0000313" key="2">
    <source>
        <dbReference type="EMBL" id="KAL3400463.1"/>
    </source>
</evidence>
<protein>
    <submittedName>
        <fullName evidence="2">Uncharacterized protein</fullName>
    </submittedName>
</protein>
<evidence type="ECO:0000313" key="3">
    <source>
        <dbReference type="Proteomes" id="UP001627154"/>
    </source>
</evidence>
<feature type="transmembrane region" description="Helical" evidence="1">
    <location>
        <begin position="145"/>
        <end position="170"/>
    </location>
</feature>
<dbReference type="Proteomes" id="UP001627154">
    <property type="component" value="Unassembled WGS sequence"/>
</dbReference>
<keyword evidence="1" id="KW-1133">Transmembrane helix</keyword>
<dbReference type="AlphaFoldDB" id="A0ABD2X507"/>
<reference evidence="2 3" key="1">
    <citation type="journal article" date="2024" name="bioRxiv">
        <title>A reference genome for Trichogramma kaykai: A tiny desert-dwelling parasitoid wasp with competing sex-ratio distorters.</title>
        <authorList>
            <person name="Culotta J."/>
            <person name="Lindsey A.R."/>
        </authorList>
    </citation>
    <scope>NUCLEOTIDE SEQUENCE [LARGE SCALE GENOMIC DNA]</scope>
    <source>
        <strain evidence="2 3">KSX58</strain>
    </source>
</reference>
<organism evidence="2 3">
    <name type="scientific">Trichogramma kaykai</name>
    <dbReference type="NCBI Taxonomy" id="54128"/>
    <lineage>
        <taxon>Eukaryota</taxon>
        <taxon>Metazoa</taxon>
        <taxon>Ecdysozoa</taxon>
        <taxon>Arthropoda</taxon>
        <taxon>Hexapoda</taxon>
        <taxon>Insecta</taxon>
        <taxon>Pterygota</taxon>
        <taxon>Neoptera</taxon>
        <taxon>Endopterygota</taxon>
        <taxon>Hymenoptera</taxon>
        <taxon>Apocrita</taxon>
        <taxon>Proctotrupomorpha</taxon>
        <taxon>Chalcidoidea</taxon>
        <taxon>Trichogrammatidae</taxon>
        <taxon>Trichogramma</taxon>
    </lineage>
</organism>
<comment type="caution">
    <text evidence="2">The sequence shown here is derived from an EMBL/GenBank/DDBJ whole genome shotgun (WGS) entry which is preliminary data.</text>
</comment>
<sequence>MQAEKVPAMGPLGLLRSAASYPLLYSADVYRLVEISRLHHHHHDHHYHYYYTYIVEAATAVAVAAAIAIAAERERAAARQFLLSVISSLFPSSPIYNNNAGCQAPSSPLLCTAAAAVACRSMLSRLTSSAWLYRFYRGLDPRPSIYIYTFFVVTYIHIPTMCVRACMYLTTWCVSCKCVHT</sequence>
<dbReference type="EMBL" id="JBJJXI010000051">
    <property type="protein sequence ID" value="KAL3400463.1"/>
    <property type="molecule type" value="Genomic_DNA"/>
</dbReference>
<keyword evidence="3" id="KW-1185">Reference proteome</keyword>
<keyword evidence="1" id="KW-0472">Membrane</keyword>
<feature type="transmembrane region" description="Helical" evidence="1">
    <location>
        <begin position="50"/>
        <end position="71"/>
    </location>
</feature>
<proteinExistence type="predicted"/>